<reference evidence="2 3" key="1">
    <citation type="submission" date="2017-02" db="EMBL/GenBank/DDBJ databases">
        <authorList>
            <person name="Peterson S.W."/>
        </authorList>
    </citation>
    <scope>NUCLEOTIDE SEQUENCE [LARGE SCALE GENOMIC DNA]</scope>
    <source>
        <strain evidence="2 3">DSM 15102</strain>
    </source>
</reference>
<organism evidence="2 3">
    <name type="scientific">Garciella nitratireducens DSM 15102</name>
    <dbReference type="NCBI Taxonomy" id="1121911"/>
    <lineage>
        <taxon>Bacteria</taxon>
        <taxon>Bacillati</taxon>
        <taxon>Bacillota</taxon>
        <taxon>Clostridia</taxon>
        <taxon>Eubacteriales</taxon>
        <taxon>Eubacteriaceae</taxon>
        <taxon>Garciella</taxon>
    </lineage>
</organism>
<protein>
    <submittedName>
        <fullName evidence="2">Uncharacterized protein</fullName>
    </submittedName>
</protein>
<evidence type="ECO:0000313" key="3">
    <source>
        <dbReference type="Proteomes" id="UP000196365"/>
    </source>
</evidence>
<evidence type="ECO:0000313" key="2">
    <source>
        <dbReference type="EMBL" id="SJZ57812.1"/>
    </source>
</evidence>
<dbReference type="EMBL" id="FUWV01000005">
    <property type="protein sequence ID" value="SJZ57812.1"/>
    <property type="molecule type" value="Genomic_DNA"/>
</dbReference>
<name>A0A1T4LSX8_9FIRM</name>
<gene>
    <name evidence="2" type="ORF">SAMN02745973_01068</name>
</gene>
<feature type="transmembrane region" description="Helical" evidence="1">
    <location>
        <begin position="59"/>
        <end position="77"/>
    </location>
</feature>
<dbReference type="AlphaFoldDB" id="A0A1T4LSX8"/>
<keyword evidence="1" id="KW-1133">Transmembrane helix</keyword>
<feature type="transmembrane region" description="Helical" evidence="1">
    <location>
        <begin position="124"/>
        <end position="143"/>
    </location>
</feature>
<sequence>MLFEIPIVVLLLQSIPEAFFIIMVGLKLFHIDIKGKEAILVSVIYGVASYFIRKYIAIYGIHTILSIIVLIVLLKYIKKISLFYAMISILLSFLLTGIFQSITVPFVLDFLGVSLEQFSKDPKLMIIAAIPTFVLMTIIYFILNKTNFYLYDLRVFKKE</sequence>
<keyword evidence="1" id="KW-0472">Membrane</keyword>
<accession>A0A1T4LSX8</accession>
<keyword evidence="1" id="KW-0812">Transmembrane</keyword>
<dbReference type="Proteomes" id="UP000196365">
    <property type="component" value="Unassembled WGS sequence"/>
</dbReference>
<dbReference type="RefSeq" id="WP_087678523.1">
    <property type="nucleotide sequence ID" value="NZ_FUWV01000005.1"/>
</dbReference>
<feature type="transmembrane region" description="Helical" evidence="1">
    <location>
        <begin position="82"/>
        <end position="104"/>
    </location>
</feature>
<evidence type="ECO:0000256" key="1">
    <source>
        <dbReference type="SAM" id="Phobius"/>
    </source>
</evidence>
<proteinExistence type="predicted"/>
<keyword evidence="3" id="KW-1185">Reference proteome</keyword>
<feature type="transmembrane region" description="Helical" evidence="1">
    <location>
        <begin position="6"/>
        <end position="26"/>
    </location>
</feature>